<feature type="transmembrane region" description="Helical" evidence="1">
    <location>
        <begin position="9"/>
        <end position="26"/>
    </location>
</feature>
<feature type="transmembrane region" description="Helical" evidence="1">
    <location>
        <begin position="32"/>
        <end position="53"/>
    </location>
</feature>
<organism evidence="2 3">
    <name type="scientific">Bacillus clarus</name>
    <dbReference type="NCBI Taxonomy" id="2338372"/>
    <lineage>
        <taxon>Bacteria</taxon>
        <taxon>Bacillati</taxon>
        <taxon>Bacillota</taxon>
        <taxon>Bacilli</taxon>
        <taxon>Bacillales</taxon>
        <taxon>Bacillaceae</taxon>
        <taxon>Bacillus</taxon>
        <taxon>Bacillus cereus group</taxon>
    </lineage>
</organism>
<evidence type="ECO:0000256" key="1">
    <source>
        <dbReference type="SAM" id="Phobius"/>
    </source>
</evidence>
<keyword evidence="1" id="KW-0812">Transmembrane</keyword>
<dbReference type="Proteomes" id="UP000264294">
    <property type="component" value="Unassembled WGS sequence"/>
</dbReference>
<protein>
    <recommendedName>
        <fullName evidence="4">Group-specific protein</fullName>
    </recommendedName>
</protein>
<comment type="caution">
    <text evidence="2">The sequence shown here is derived from an EMBL/GenBank/DDBJ whole genome shotgun (WGS) entry which is preliminary data.</text>
</comment>
<dbReference type="EMBL" id="QVOD01000047">
    <property type="protein sequence ID" value="RFT63458.1"/>
    <property type="molecule type" value="Genomic_DNA"/>
</dbReference>
<gene>
    <name evidence="2" type="ORF">D0U04_25040</name>
</gene>
<evidence type="ECO:0000313" key="2">
    <source>
        <dbReference type="EMBL" id="RFT63458.1"/>
    </source>
</evidence>
<evidence type="ECO:0008006" key="4">
    <source>
        <dbReference type="Google" id="ProtNLM"/>
    </source>
</evidence>
<reference evidence="2 3" key="1">
    <citation type="submission" date="2018-08" db="EMBL/GenBank/DDBJ databases">
        <title>Bacillus clarus sp. nov. strain PS00077A.</title>
        <authorList>
            <person name="Mendez Acevedo M."/>
            <person name="Carroll L."/>
            <person name="Mukherjee M."/>
            <person name="Wiedmann M."/>
            <person name="Kovac J."/>
        </authorList>
    </citation>
    <scope>NUCLEOTIDE SEQUENCE [LARGE SCALE GENOMIC DNA]</scope>
    <source>
        <strain evidence="2 3">PS00077A</strain>
    </source>
</reference>
<proteinExistence type="predicted"/>
<name>A0ABX9KP15_9BACI</name>
<sequence length="61" mass="7383">MNFTHKRPLIFIATLYIVLIAFNYVNHNQFNWFENIIKTLCIVVVFEIIMWLFSSKKTTTR</sequence>
<keyword evidence="3" id="KW-1185">Reference proteome</keyword>
<evidence type="ECO:0000313" key="3">
    <source>
        <dbReference type="Proteomes" id="UP000264294"/>
    </source>
</evidence>
<keyword evidence="1" id="KW-0472">Membrane</keyword>
<keyword evidence="1" id="KW-1133">Transmembrane helix</keyword>
<accession>A0ABX9KP15</accession>